<comment type="caution">
    <text evidence="1">The sequence shown here is derived from an EMBL/GenBank/DDBJ whole genome shotgun (WGS) entry which is preliminary data.</text>
</comment>
<protein>
    <submittedName>
        <fullName evidence="1">Uncharacterized protein</fullName>
    </submittedName>
</protein>
<organism evidence="1 2">
    <name type="scientific">Hypsibius exemplaris</name>
    <name type="common">Freshwater tardigrade</name>
    <dbReference type="NCBI Taxonomy" id="2072580"/>
    <lineage>
        <taxon>Eukaryota</taxon>
        <taxon>Metazoa</taxon>
        <taxon>Ecdysozoa</taxon>
        <taxon>Tardigrada</taxon>
        <taxon>Eutardigrada</taxon>
        <taxon>Parachela</taxon>
        <taxon>Hypsibioidea</taxon>
        <taxon>Hypsibiidae</taxon>
        <taxon>Hypsibius</taxon>
    </lineage>
</organism>
<accession>A0A1W0X651</accession>
<reference evidence="2" key="1">
    <citation type="submission" date="2017-01" db="EMBL/GenBank/DDBJ databases">
        <title>Comparative genomics of anhydrobiosis in the tardigrade Hypsibius dujardini.</title>
        <authorList>
            <person name="Yoshida Y."/>
            <person name="Koutsovoulos G."/>
            <person name="Laetsch D."/>
            <person name="Stevens L."/>
            <person name="Kumar S."/>
            <person name="Horikawa D."/>
            <person name="Ishino K."/>
            <person name="Komine S."/>
            <person name="Tomita M."/>
            <person name="Blaxter M."/>
            <person name="Arakawa K."/>
        </authorList>
    </citation>
    <scope>NUCLEOTIDE SEQUENCE [LARGE SCALE GENOMIC DNA]</scope>
    <source>
        <strain evidence="2">Z151</strain>
    </source>
</reference>
<sequence>MPFNFVIVIVKIVRGDVRRSPQRKGSIVVTKHSSGTNVNYLLFDGTTSILLFDLRVDKVKHDEISGWSSQASNKVMQVYRVISSKMKLKE</sequence>
<evidence type="ECO:0000313" key="1">
    <source>
        <dbReference type="EMBL" id="OQV23077.1"/>
    </source>
</evidence>
<gene>
    <name evidence="1" type="ORF">BV898_03123</name>
</gene>
<dbReference type="AlphaFoldDB" id="A0A1W0X651"/>
<evidence type="ECO:0000313" key="2">
    <source>
        <dbReference type="Proteomes" id="UP000192578"/>
    </source>
</evidence>
<keyword evidence="2" id="KW-1185">Reference proteome</keyword>
<name>A0A1W0X651_HYPEX</name>
<dbReference type="Proteomes" id="UP000192578">
    <property type="component" value="Unassembled WGS sequence"/>
</dbReference>
<proteinExistence type="predicted"/>
<dbReference type="EMBL" id="MTYJ01000014">
    <property type="protein sequence ID" value="OQV23077.1"/>
    <property type="molecule type" value="Genomic_DNA"/>
</dbReference>